<gene>
    <name evidence="1" type="ORF">SAMN05421748_13935</name>
</gene>
<dbReference type="OrthoDB" id="3765661at2"/>
<keyword evidence="2" id="KW-1185">Reference proteome</keyword>
<name>A0A285KIM2_9ACTN</name>
<accession>A0A285KIM2</accession>
<proteinExistence type="predicted"/>
<evidence type="ECO:0000313" key="2">
    <source>
        <dbReference type="Proteomes" id="UP000219612"/>
    </source>
</evidence>
<dbReference type="RefSeq" id="WP_097328527.1">
    <property type="nucleotide sequence ID" value="NZ_OBDY01000039.1"/>
</dbReference>
<dbReference type="EMBL" id="OBDY01000039">
    <property type="protein sequence ID" value="SNY71151.1"/>
    <property type="molecule type" value="Genomic_DNA"/>
</dbReference>
<dbReference type="Proteomes" id="UP000219612">
    <property type="component" value="Unassembled WGS sequence"/>
</dbReference>
<dbReference type="AlphaFoldDB" id="A0A285KIM2"/>
<evidence type="ECO:0000313" key="1">
    <source>
        <dbReference type="EMBL" id="SNY71151.1"/>
    </source>
</evidence>
<sequence length="465" mass="50640">MTLTGADYVGWLLRANRRLGAGGELRSGRVFAEAYRTDGRPRLAPSHVTRWENGDLPAGRDVVRRYEHLLGLEPESLVTVRDALYRTLPDAGRPPPGRSPSGDRALHELLDLARSRHPLTGTQWGELTDLVGERPGLVLHPPGLWRGIGEKLLADLTLSEGTGWLQRQEAASRLLEHPAAGPHLIEACIDLVEDPRRPAVIEPLSLLDVSADPVANAYVLKQLEAPDSDRHHQGALLAAVRKIENGHFQGEQWEQLSRLLGHTGATGEAGRLLGAAHRAYTREVEETVTAEGRRVADEVTSGEHDPVLAALVSTALDGPAVDRRVFAAMTIAQTPFREPVAGVLLDGCRRDLARRGGGDPTRALQTMTMLGTGVHRPLLLDLLTGPGHDLAVRRAAAWAMPHCGGSFTEQQWRLILARQRDGHVLHGVTYGIGTDGHRRLLGEIANDPVMPEIARATARWLKPHS</sequence>
<protein>
    <submittedName>
        <fullName evidence="1">Uncharacterized protein</fullName>
    </submittedName>
</protein>
<organism evidence="1 2">
    <name type="scientific">Paractinoplanes atraurantiacus</name>
    <dbReference type="NCBI Taxonomy" id="1036182"/>
    <lineage>
        <taxon>Bacteria</taxon>
        <taxon>Bacillati</taxon>
        <taxon>Actinomycetota</taxon>
        <taxon>Actinomycetes</taxon>
        <taxon>Micromonosporales</taxon>
        <taxon>Micromonosporaceae</taxon>
        <taxon>Paractinoplanes</taxon>
    </lineage>
</organism>
<reference evidence="1 2" key="1">
    <citation type="submission" date="2017-09" db="EMBL/GenBank/DDBJ databases">
        <authorList>
            <person name="Ehlers B."/>
            <person name="Leendertz F.H."/>
        </authorList>
    </citation>
    <scope>NUCLEOTIDE SEQUENCE [LARGE SCALE GENOMIC DNA]</scope>
    <source>
        <strain evidence="1 2">CGMCC 4.6857</strain>
    </source>
</reference>